<feature type="region of interest" description="Disordered" evidence="1">
    <location>
        <begin position="1"/>
        <end position="59"/>
    </location>
</feature>
<evidence type="ECO:0000256" key="1">
    <source>
        <dbReference type="SAM" id="MobiDB-lite"/>
    </source>
</evidence>
<keyword evidence="3" id="KW-1185">Reference proteome</keyword>
<reference evidence="2 3" key="1">
    <citation type="submission" date="2019-03" db="EMBL/GenBank/DDBJ databases">
        <authorList>
            <person name="Gonzalez-Pimentel J.L."/>
        </authorList>
    </citation>
    <scope>NUCLEOTIDE SEQUENCE [LARGE SCALE GENOMIC DNA]</scope>
    <source>
        <strain evidence="2 3">JCM 31289</strain>
    </source>
</reference>
<evidence type="ECO:0000313" key="3">
    <source>
        <dbReference type="Proteomes" id="UP000297948"/>
    </source>
</evidence>
<feature type="compositionally biased region" description="Basic residues" evidence="1">
    <location>
        <begin position="19"/>
        <end position="28"/>
    </location>
</feature>
<comment type="caution">
    <text evidence="2">The sequence shown here is derived from an EMBL/GenBank/DDBJ whole genome shotgun (WGS) entry which is preliminary data.</text>
</comment>
<name>A0A4Z0HED6_9ACTN</name>
<gene>
    <name evidence="2" type="ORF">E4099_00140</name>
</gene>
<protein>
    <submittedName>
        <fullName evidence="2">Uncharacterized protein</fullName>
    </submittedName>
</protein>
<organism evidence="2 3">
    <name type="scientific">Streptomyces palmae</name>
    <dbReference type="NCBI Taxonomy" id="1701085"/>
    <lineage>
        <taxon>Bacteria</taxon>
        <taxon>Bacillati</taxon>
        <taxon>Actinomycetota</taxon>
        <taxon>Actinomycetes</taxon>
        <taxon>Kitasatosporales</taxon>
        <taxon>Streptomycetaceae</taxon>
        <taxon>Streptomyces</taxon>
    </lineage>
</organism>
<accession>A0A4Z0HED6</accession>
<sequence>MERAGRRPRSAVAASAVRRWGRQRRSGPRKCIGTPVRTPGCRRSTGPVFAPPRRRASRP</sequence>
<evidence type="ECO:0000313" key="2">
    <source>
        <dbReference type="EMBL" id="TGB19632.1"/>
    </source>
</evidence>
<dbReference type="EMBL" id="SRID01000001">
    <property type="protein sequence ID" value="TGB19632.1"/>
    <property type="molecule type" value="Genomic_DNA"/>
</dbReference>
<dbReference type="AlphaFoldDB" id="A0A4Z0HED6"/>
<dbReference type="Proteomes" id="UP000297948">
    <property type="component" value="Unassembled WGS sequence"/>
</dbReference>
<proteinExistence type="predicted"/>